<comment type="caution">
    <text evidence="5">The sequence shown here is derived from an EMBL/GenBank/DDBJ whole genome shotgun (WGS) entry which is preliminary data.</text>
</comment>
<dbReference type="GO" id="GO:0042597">
    <property type="term" value="C:periplasmic space"/>
    <property type="evidence" value="ECO:0007669"/>
    <property type="project" value="UniProtKB-ARBA"/>
</dbReference>
<dbReference type="PANTHER" id="PTHR30290:SF9">
    <property type="entry name" value="OLIGOPEPTIDE-BINDING PROTEIN APPA"/>
    <property type="match status" value="1"/>
</dbReference>
<dbReference type="PIRSF" id="PIRSF002741">
    <property type="entry name" value="MppA"/>
    <property type="match status" value="1"/>
</dbReference>
<evidence type="ECO:0000313" key="5">
    <source>
        <dbReference type="EMBL" id="RBL99693.1"/>
    </source>
</evidence>
<dbReference type="InterPro" id="IPR030678">
    <property type="entry name" value="Peptide/Ni-bd"/>
</dbReference>
<dbReference type="InterPro" id="IPR000914">
    <property type="entry name" value="SBP_5_dom"/>
</dbReference>
<comment type="similarity">
    <text evidence="1">Belongs to the bacterial solute-binding protein 5 family.</text>
</comment>
<dbReference type="EMBL" id="POAF01000007">
    <property type="protein sequence ID" value="RBL99693.1"/>
    <property type="molecule type" value="Genomic_DNA"/>
</dbReference>
<dbReference type="GO" id="GO:0015833">
    <property type="term" value="P:peptide transport"/>
    <property type="evidence" value="ECO:0007669"/>
    <property type="project" value="TreeGrafter"/>
</dbReference>
<sequence length="634" mass="69224">MPSRCASGSPACQIRKLSRIVPEKPQNLVSRRALLTGTLAGTALALTACTPSPNSSATASPTATEAAAEVPRTLRLAAPAPPSGLDPAITGDNESFRISRQIYETLISIDANTGSPIAGLAESWTQSQDGLTYTFTLRRGVLFHDGTEMDAEAVVANFTRWASLPRELSDYSSQGFTDVFHHVDDIPKLPSEKDLQLKVDDENPPTERDLAAQQQRLEQLAALKPIFEQELFTGKSSAGSASYFGSVKATSKYLVTLTLRRRLPMLIDALSLPGMAIAAPSTLTGGPKANPAKSLLTAPMGTGPYRFISHKDQTVRLELFKDYWNRGRLEANSQHPQVALISSVPSPYNRENAMSADEIDGFDLVSVDVMRDLVRSAKLVVQRDPFSVLYLGMDLRNKWLAKREFRQAIAHAVDSGQLAGKLFIQGTKAAASIIPPALSVPEPEARYNHDENTALKLLEQVGYRGEEIEFAYPLRVSRNYLPLPERVFAQLAEDLAKVGIRIRPRPIPWTEGYVDTVRSNRFTGLHLLGYSGGYRSEDDFLSGILSSKANEFGYSSALLDSQILAARSLDRGEERTAAYAAILQTLNYDLPLLPLVFPISALAFNPNVAFYPSSPMLNECYADAQMSNSPAISS</sequence>
<name>A0A365YCG3_9MICC</name>
<keyword evidence="2" id="KW-0813">Transport</keyword>
<protein>
    <recommendedName>
        <fullName evidence="4">Solute-binding protein family 5 domain-containing protein</fullName>
    </recommendedName>
</protein>
<dbReference type="Pfam" id="PF00496">
    <property type="entry name" value="SBP_bac_5"/>
    <property type="match status" value="1"/>
</dbReference>
<evidence type="ECO:0000313" key="6">
    <source>
        <dbReference type="Proteomes" id="UP000252167"/>
    </source>
</evidence>
<organism evidence="5 6">
    <name type="scientific">Glutamicibacter soli</name>
    <dbReference type="NCBI Taxonomy" id="453836"/>
    <lineage>
        <taxon>Bacteria</taxon>
        <taxon>Bacillati</taxon>
        <taxon>Actinomycetota</taxon>
        <taxon>Actinomycetes</taxon>
        <taxon>Micrococcales</taxon>
        <taxon>Micrococcaceae</taxon>
        <taxon>Glutamicibacter</taxon>
    </lineage>
</organism>
<evidence type="ECO:0000256" key="3">
    <source>
        <dbReference type="ARBA" id="ARBA00022729"/>
    </source>
</evidence>
<evidence type="ECO:0000256" key="2">
    <source>
        <dbReference type="ARBA" id="ARBA00022448"/>
    </source>
</evidence>
<dbReference type="SUPFAM" id="SSF53850">
    <property type="entry name" value="Periplasmic binding protein-like II"/>
    <property type="match status" value="1"/>
</dbReference>
<dbReference type="GO" id="GO:0043190">
    <property type="term" value="C:ATP-binding cassette (ABC) transporter complex"/>
    <property type="evidence" value="ECO:0007669"/>
    <property type="project" value="InterPro"/>
</dbReference>
<dbReference type="Proteomes" id="UP000252167">
    <property type="component" value="Unassembled WGS sequence"/>
</dbReference>
<feature type="domain" description="Solute-binding protein family 5" evidence="4">
    <location>
        <begin position="116"/>
        <end position="550"/>
    </location>
</feature>
<dbReference type="Gene3D" id="3.10.105.10">
    <property type="entry name" value="Dipeptide-binding Protein, Domain 3"/>
    <property type="match status" value="1"/>
</dbReference>
<dbReference type="PANTHER" id="PTHR30290">
    <property type="entry name" value="PERIPLASMIC BINDING COMPONENT OF ABC TRANSPORTER"/>
    <property type="match status" value="1"/>
</dbReference>
<reference evidence="5 6" key="1">
    <citation type="submission" date="2018-01" db="EMBL/GenBank/DDBJ databases">
        <title>Glutamicibacter soli strain NHPC-3 Whole genome sequence and assembly.</title>
        <authorList>
            <person name="Choudhury P."/>
            <person name="Gupta D."/>
            <person name="Sengupta K."/>
            <person name="Jawed A."/>
            <person name="Sultana N."/>
            <person name="Saha P."/>
        </authorList>
    </citation>
    <scope>NUCLEOTIDE SEQUENCE [LARGE SCALE GENOMIC DNA]</scope>
    <source>
        <strain evidence="5 6">NHPC-3</strain>
    </source>
</reference>
<evidence type="ECO:0000256" key="1">
    <source>
        <dbReference type="ARBA" id="ARBA00005695"/>
    </source>
</evidence>
<dbReference type="GO" id="GO:1904680">
    <property type="term" value="F:peptide transmembrane transporter activity"/>
    <property type="evidence" value="ECO:0007669"/>
    <property type="project" value="TreeGrafter"/>
</dbReference>
<dbReference type="PROSITE" id="PS51318">
    <property type="entry name" value="TAT"/>
    <property type="match status" value="1"/>
</dbReference>
<dbReference type="InterPro" id="IPR039424">
    <property type="entry name" value="SBP_5"/>
</dbReference>
<keyword evidence="6" id="KW-1185">Reference proteome</keyword>
<accession>A0A365YCG3</accession>
<keyword evidence="3" id="KW-0732">Signal</keyword>
<dbReference type="AlphaFoldDB" id="A0A365YCG3"/>
<dbReference type="InterPro" id="IPR006311">
    <property type="entry name" value="TAT_signal"/>
</dbReference>
<proteinExistence type="inferred from homology"/>
<dbReference type="Gene3D" id="3.90.76.10">
    <property type="entry name" value="Dipeptide-binding Protein, Domain 1"/>
    <property type="match status" value="2"/>
</dbReference>
<evidence type="ECO:0000259" key="4">
    <source>
        <dbReference type="Pfam" id="PF00496"/>
    </source>
</evidence>
<dbReference type="Gene3D" id="3.40.190.10">
    <property type="entry name" value="Periplasmic binding protein-like II"/>
    <property type="match status" value="2"/>
</dbReference>
<gene>
    <name evidence="5" type="ORF">C1H84_14905</name>
</gene>